<dbReference type="PANTHER" id="PTHR47406">
    <property type="entry name" value="COAGULATION FACTOR 5/8 TYPE, C-TERMINAL"/>
    <property type="match status" value="1"/>
</dbReference>
<evidence type="ECO:0000313" key="1">
    <source>
        <dbReference type="EMBL" id="MDA3729963.1"/>
    </source>
</evidence>
<dbReference type="InterPro" id="IPR032287">
    <property type="entry name" value="DUF4838"/>
</dbReference>
<dbReference type="RefSeq" id="WP_271010727.1">
    <property type="nucleotide sequence ID" value="NZ_JAQIFT010000004.1"/>
</dbReference>
<protein>
    <submittedName>
        <fullName evidence="1">DUF4838 domain-containing protein</fullName>
    </submittedName>
</protein>
<proteinExistence type="predicted"/>
<name>A0AA42IYD1_9FIRM</name>
<evidence type="ECO:0000313" key="2">
    <source>
        <dbReference type="Proteomes" id="UP001169242"/>
    </source>
</evidence>
<sequence>MDFHFSKENQVLCSIHPTDTSYRSATILTHYLEKITKLNFSLESNEKLLNQVIFKTSNQYGHNGFAYYTAQSTDHTELIFESENEQAFVYAVYDLLERLVGCRYFTPDVDFIPAYPNLSIALDHYSYVPPIEYREIYYKAFENKAFAEKHKAAQSKVHEGWGFWCHSFQDLLPSSKYFNEHPEYFALLNGERHPQGEPCLSNPEVQKIMIENLKKFMDEKPECRYWSVSQNDDNNYCQCEHCKKIDDYDESPMGSVLNFVNHVADTYPDKVISTLSYWYTRKPPKHTRPTKNVHIMTCNIEANRGLPIAIDPTSKESKEELEFWASISQNVSLWDYNIQFRNLVSPFPNLRTLAPNMQFFVKNNVKLLFSQCNREIGGEWSDLRGYLLAKLAWDPYCDVNAHLEDFCKGYYQEGAPFILEYIKTIHDAQEKHNHRLDIFGNPEDAKKTFLTKKLFKYYVELFDKAKASVAYDEDLLLRVQVAALPIDYAGIYLKYGTPKQQLERIARFAKVARKCQLHMVEEWKITVDQFVTDALSQLDL</sequence>
<accession>A0AA42IYD1</accession>
<dbReference type="EMBL" id="JAQIFT010000004">
    <property type="protein sequence ID" value="MDA3729963.1"/>
    <property type="molecule type" value="Genomic_DNA"/>
</dbReference>
<organism evidence="1 2">
    <name type="scientific">Holtiella tumoricola</name>
    <dbReference type="NCBI Taxonomy" id="3018743"/>
    <lineage>
        <taxon>Bacteria</taxon>
        <taxon>Bacillati</taxon>
        <taxon>Bacillota</taxon>
        <taxon>Clostridia</taxon>
        <taxon>Lachnospirales</taxon>
        <taxon>Cellulosilyticaceae</taxon>
        <taxon>Holtiella</taxon>
    </lineage>
</organism>
<comment type="caution">
    <text evidence="1">The sequence shown here is derived from an EMBL/GenBank/DDBJ whole genome shotgun (WGS) entry which is preliminary data.</text>
</comment>
<dbReference type="AlphaFoldDB" id="A0AA42IYD1"/>
<dbReference type="Proteomes" id="UP001169242">
    <property type="component" value="Unassembled WGS sequence"/>
</dbReference>
<dbReference type="Pfam" id="PF16126">
    <property type="entry name" value="DUF4838"/>
    <property type="match status" value="1"/>
</dbReference>
<keyword evidence="2" id="KW-1185">Reference proteome</keyword>
<reference evidence="1" key="1">
    <citation type="journal article" date="2023" name="Int. J. Syst. Evol. Microbiol.">
        <title>&lt;i&gt;Holtiella tumoricola&lt;/i&gt; gen. nov. sp. nov., isolated from a human clinical sample.</title>
        <authorList>
            <person name="Allen-Vercoe E."/>
            <person name="Daigneault M.C."/>
            <person name="Vancuren S.J."/>
            <person name="Cochrane K."/>
            <person name="O'Neal L.L."/>
            <person name="Sankaranarayanan K."/>
            <person name="Lawson P.A."/>
        </authorList>
    </citation>
    <scope>NUCLEOTIDE SEQUENCE</scope>
    <source>
        <strain evidence="1">CC70A</strain>
    </source>
</reference>
<gene>
    <name evidence="1" type="ORF">PBV87_00350</name>
</gene>
<dbReference type="PANTHER" id="PTHR47406:SF2">
    <property type="entry name" value="ALPHA GLUCURONIDASE N-TERMINAL DOMAIN-CONTAINING PROTEIN"/>
    <property type="match status" value="1"/>
</dbReference>